<feature type="chain" id="PRO_5038532002" evidence="1">
    <location>
        <begin position="22"/>
        <end position="623"/>
    </location>
</feature>
<evidence type="ECO:0000256" key="1">
    <source>
        <dbReference type="SAM" id="SignalP"/>
    </source>
</evidence>
<dbReference type="SUPFAM" id="SSF51695">
    <property type="entry name" value="PLC-like phosphodiesterases"/>
    <property type="match status" value="1"/>
</dbReference>
<dbReference type="RefSeq" id="WP_119662614.1">
    <property type="nucleotide sequence ID" value="NZ_QUAL01000384.1"/>
</dbReference>
<dbReference type="PANTHER" id="PTHR46211">
    <property type="entry name" value="GLYCEROPHOSPHORYL DIESTER PHOSPHODIESTERASE"/>
    <property type="match status" value="1"/>
</dbReference>
<dbReference type="GO" id="GO:0005975">
    <property type="term" value="P:carbohydrate metabolic process"/>
    <property type="evidence" value="ECO:0007669"/>
    <property type="project" value="UniProtKB-ARBA"/>
</dbReference>
<accession>A0A418KIX8</accession>
<dbReference type="OrthoDB" id="9758957at2"/>
<keyword evidence="1" id="KW-0732">Signal</keyword>
<sequence length="623" mass="65107">MRLPRPSLLLAAALPVVALSAAPTAAPAAAEPEPEEPAVVLTEDFSGGAIPAGWTAVDGQWSVSDGRLVGVSTSSNQQSRITFGPHLRNYRVEVTARFEQVINAARWTAVGLDIAPDGSTPWWIATMRSGTTAANGLEFAQRTTSDGWNVTNTAAAPHAAGTGRDVRVAVEVRGSRATWIFDGHEVMSTSALQRSEAGVLGLIVNGGTVSFDDVVVTELEEEPVIRPVGPASTPAVVAHRGYSSVAPENTLAAVESALRSGADYVEVDVASSADGVPIILHDNTLDRTTDGTGALPTVTSDYIEGLDAGSWFSGAFLGQPVPTLLDVLELVKGRAPVLLLEVKGPETYAELEVIVGQLRDEGLIEQTILQSFDVQVLRDVRAIEPELRLALLRSSLDADPVAVARELGVVAYNPSWTALQTRTDVVDDLHAAEIAVMPYTVDDPAQWAILRDLGVDGVITNRPGALVGWNARHVQTVPDEPTVEFAAPADGATLTRGDVLVPAVTSERAGSVVITLDGEEVAEGAAVAVDTLAAGEHTLEVTATGVSGTATATTTVTVQPSAAGLVRLATGPDVTRTLRDQLLRAIDRSDWVRVASIAEDGVGGNQLPAELAELIAADARALL</sequence>
<dbReference type="AlphaFoldDB" id="A0A418KIX8"/>
<dbReference type="GO" id="GO:0008081">
    <property type="term" value="F:phosphoric diester hydrolase activity"/>
    <property type="evidence" value="ECO:0007669"/>
    <property type="project" value="InterPro"/>
</dbReference>
<dbReference type="Proteomes" id="UP000284057">
    <property type="component" value="Unassembled WGS sequence"/>
</dbReference>
<comment type="caution">
    <text evidence="3">The sequence shown here is derived from an EMBL/GenBank/DDBJ whole genome shotgun (WGS) entry which is preliminary data.</text>
</comment>
<evidence type="ECO:0000313" key="4">
    <source>
        <dbReference type="Proteomes" id="UP000284057"/>
    </source>
</evidence>
<keyword evidence="4" id="KW-1185">Reference proteome</keyword>
<dbReference type="InterPro" id="IPR013783">
    <property type="entry name" value="Ig-like_fold"/>
</dbReference>
<dbReference type="Gene3D" id="2.60.120.560">
    <property type="entry name" value="Exo-inulinase, domain 1"/>
    <property type="match status" value="1"/>
</dbReference>
<evidence type="ECO:0000259" key="2">
    <source>
        <dbReference type="PROSITE" id="PS51704"/>
    </source>
</evidence>
<dbReference type="EMBL" id="QUAL01000384">
    <property type="protein sequence ID" value="RIQ13254.1"/>
    <property type="molecule type" value="Genomic_DNA"/>
</dbReference>
<dbReference type="GO" id="GO:0006629">
    <property type="term" value="P:lipid metabolic process"/>
    <property type="evidence" value="ECO:0007669"/>
    <property type="project" value="InterPro"/>
</dbReference>
<gene>
    <name evidence="3" type="ORF">DY240_26145</name>
</gene>
<dbReference type="PROSITE" id="PS51704">
    <property type="entry name" value="GP_PDE"/>
    <property type="match status" value="1"/>
</dbReference>
<evidence type="ECO:0000313" key="3">
    <source>
        <dbReference type="EMBL" id="RIQ13254.1"/>
    </source>
</evidence>
<dbReference type="Gene3D" id="3.20.20.190">
    <property type="entry name" value="Phosphatidylinositol (PI) phosphodiesterase"/>
    <property type="match status" value="1"/>
</dbReference>
<reference evidence="3 4" key="1">
    <citation type="submission" date="2018-09" db="EMBL/GenBank/DDBJ databases">
        <title>Isolation, diversity and antifungal activity of actinobacteria from wheat.</title>
        <authorList>
            <person name="Han C."/>
        </authorList>
    </citation>
    <scope>NUCLEOTIDE SEQUENCE [LARGE SCALE GENOMIC DNA]</scope>
    <source>
        <strain evidence="3 4">NEAU-YY265</strain>
    </source>
</reference>
<name>A0A418KIX8_9ACTN</name>
<feature type="domain" description="GP-PDE" evidence="2">
    <location>
        <begin position="234"/>
        <end position="470"/>
    </location>
</feature>
<organism evidence="3 4">
    <name type="scientific">Jiangella rhizosphaerae</name>
    <dbReference type="NCBI Taxonomy" id="2293569"/>
    <lineage>
        <taxon>Bacteria</taxon>
        <taxon>Bacillati</taxon>
        <taxon>Actinomycetota</taxon>
        <taxon>Actinomycetes</taxon>
        <taxon>Jiangellales</taxon>
        <taxon>Jiangellaceae</taxon>
        <taxon>Jiangella</taxon>
    </lineage>
</organism>
<protein>
    <submittedName>
        <fullName evidence="3">Glycerophosphodiester phosphodiesterase</fullName>
    </submittedName>
</protein>
<dbReference type="InterPro" id="IPR030395">
    <property type="entry name" value="GP_PDE_dom"/>
</dbReference>
<dbReference type="PANTHER" id="PTHR46211:SF1">
    <property type="entry name" value="GLYCEROPHOSPHODIESTER PHOSPHODIESTERASE, CYTOPLASMIC"/>
    <property type="match status" value="1"/>
</dbReference>
<dbReference type="Pfam" id="PF03009">
    <property type="entry name" value="GDPD"/>
    <property type="match status" value="1"/>
</dbReference>
<feature type="signal peptide" evidence="1">
    <location>
        <begin position="1"/>
        <end position="21"/>
    </location>
</feature>
<dbReference type="Gene3D" id="2.60.40.10">
    <property type="entry name" value="Immunoglobulins"/>
    <property type="match status" value="1"/>
</dbReference>
<dbReference type="InterPro" id="IPR017946">
    <property type="entry name" value="PLC-like_Pdiesterase_TIM-brl"/>
</dbReference>
<dbReference type="PROSITE" id="PS50007">
    <property type="entry name" value="PIPLC_X_DOMAIN"/>
    <property type="match status" value="1"/>
</dbReference>
<proteinExistence type="predicted"/>